<reference evidence="1" key="2">
    <citation type="journal article" date="2015" name="Genome Announc.">
        <title>Draft Genome Sequence of Filamentous Marine Cyanobacterium Lyngbya confervoides Strain BDU141951.</title>
        <authorList>
            <person name="Chandrababunaidu M.M."/>
            <person name="Sen D."/>
            <person name="Tripathy S."/>
        </authorList>
    </citation>
    <scope>NUCLEOTIDE SEQUENCE</scope>
    <source>
        <strain evidence="1">BDU141951</strain>
    </source>
</reference>
<dbReference type="Gene3D" id="3.40.50.300">
    <property type="entry name" value="P-loop containing nucleotide triphosphate hydrolases"/>
    <property type="match status" value="1"/>
</dbReference>
<comment type="caution">
    <text evidence="1">The sequence shown here is derived from an EMBL/GenBank/DDBJ whole genome shotgun (WGS) entry which is preliminary data.</text>
</comment>
<dbReference type="EMBL" id="JTHE02000003">
    <property type="protein sequence ID" value="NEV66700.1"/>
    <property type="molecule type" value="Genomic_DNA"/>
</dbReference>
<dbReference type="SUPFAM" id="SSF52540">
    <property type="entry name" value="P-loop containing nucleoside triphosphate hydrolases"/>
    <property type="match status" value="1"/>
</dbReference>
<reference evidence="1" key="3">
    <citation type="submission" date="2020-02" db="EMBL/GenBank/DDBJ databases">
        <authorList>
            <person name="Sarangi A.N."/>
            <person name="Ghosh S."/>
            <person name="Mukherjee M."/>
            <person name="Tripathy S."/>
        </authorList>
    </citation>
    <scope>NUCLEOTIDE SEQUENCE</scope>
    <source>
        <strain evidence="1">BDU141951</strain>
    </source>
</reference>
<gene>
    <name evidence="1" type="ORF">QQ91_006185</name>
</gene>
<dbReference type="GO" id="GO:0003887">
    <property type="term" value="F:DNA-directed DNA polymerase activity"/>
    <property type="evidence" value="ECO:0007669"/>
    <property type="project" value="UniProtKB-EC"/>
</dbReference>
<dbReference type="GO" id="GO:0006261">
    <property type="term" value="P:DNA-templated DNA replication"/>
    <property type="evidence" value="ECO:0007669"/>
    <property type="project" value="TreeGrafter"/>
</dbReference>
<proteinExistence type="predicted"/>
<keyword evidence="1" id="KW-0808">Transferase</keyword>
<dbReference type="InterPro" id="IPR027417">
    <property type="entry name" value="P-loop_NTPase"/>
</dbReference>
<evidence type="ECO:0000313" key="1">
    <source>
        <dbReference type="EMBL" id="NEV66700.1"/>
    </source>
</evidence>
<name>A0A0C1YE25_9CYAN</name>
<keyword evidence="1" id="KW-0548">Nucleotidyltransferase</keyword>
<dbReference type="Pfam" id="PF13177">
    <property type="entry name" value="DNA_pol3_delta2"/>
    <property type="match status" value="1"/>
</dbReference>
<organism evidence="1">
    <name type="scientific">Lyngbya confervoides BDU141951</name>
    <dbReference type="NCBI Taxonomy" id="1574623"/>
    <lineage>
        <taxon>Bacteria</taxon>
        <taxon>Bacillati</taxon>
        <taxon>Cyanobacteriota</taxon>
        <taxon>Cyanophyceae</taxon>
        <taxon>Oscillatoriophycideae</taxon>
        <taxon>Oscillatoriales</taxon>
        <taxon>Microcoleaceae</taxon>
        <taxon>Lyngbya</taxon>
    </lineage>
</organism>
<protein>
    <submittedName>
        <fullName evidence="1">DNA polymerase III subunit delta</fullName>
        <ecNumber evidence="1">2.7.7.7</ecNumber>
    </submittedName>
</protein>
<dbReference type="EC" id="2.7.7.7" evidence="1"/>
<dbReference type="InterPro" id="IPR050238">
    <property type="entry name" value="DNA_Rep/Repair_Clamp_Loader"/>
</dbReference>
<dbReference type="AlphaFoldDB" id="A0A0C1YE25"/>
<accession>A0A0C1YE25</accession>
<dbReference type="NCBIfam" id="NF005638">
    <property type="entry name" value="PRK07399.1"/>
    <property type="match status" value="1"/>
</dbReference>
<reference evidence="1" key="1">
    <citation type="submission" date="2014-11" db="EMBL/GenBank/DDBJ databases">
        <authorList>
            <person name="Malar M.C."/>
            <person name="Sen D."/>
            <person name="Tripathy S."/>
        </authorList>
    </citation>
    <scope>NUCLEOTIDE SEQUENCE</scope>
    <source>
        <strain evidence="1">BDU141951</strain>
    </source>
</reference>
<dbReference type="PANTHER" id="PTHR11669">
    <property type="entry name" value="REPLICATION FACTOR C / DNA POLYMERASE III GAMMA-TAU SUBUNIT"/>
    <property type="match status" value="1"/>
</dbReference>
<sequence>MVSETFADLLGQTTAIDLLSQAIAQAQIAPSYLFAGPSGVGRRLAALRFAECLLGNGLSLEPTTLRRRIASRNHPDLLWVEPTYLHKGKPVTAAEAEELDLKRKSPPQIRLEQIREIARFLARPTLEAPQAVVVIEGAETMAEAPANGLLKTLEEPGAATLILLAEDSAQLLPTIISRCQTIPFRRLAADTMSSILQQAGYAEILQRPDILAMAQGSPGQAISAWEQLNTIPDPILAALSRPPSTLRDALDTARQVSKELDIESQLWLVDYLQHMTWEQQRSPQPLQALEQARIHLRRFVQPRLVWEVTLMRFVQP</sequence>
<dbReference type="PANTHER" id="PTHR11669:SF8">
    <property type="entry name" value="DNA POLYMERASE III SUBUNIT DELTA"/>
    <property type="match status" value="1"/>
</dbReference>